<accession>A0A2Z6AUL8</accession>
<feature type="transmembrane region" description="Helical" evidence="9">
    <location>
        <begin position="366"/>
        <end position="388"/>
    </location>
</feature>
<dbReference type="RefSeq" id="WP_126375718.1">
    <property type="nucleotide sequence ID" value="NZ_AP017378.1"/>
</dbReference>
<dbReference type="EMBL" id="AP017378">
    <property type="protein sequence ID" value="BBD06923.1"/>
    <property type="molecule type" value="Genomic_DNA"/>
</dbReference>
<dbReference type="Pfam" id="PF13231">
    <property type="entry name" value="PMT_2"/>
    <property type="match status" value="1"/>
</dbReference>
<protein>
    <submittedName>
        <fullName evidence="11">Glycosyl transferase family protein</fullName>
    </submittedName>
</protein>
<dbReference type="InterPro" id="IPR050297">
    <property type="entry name" value="LipidA_mod_glycosyltrf_83"/>
</dbReference>
<reference evidence="11 12" key="1">
    <citation type="journal article" date="2018" name="Sci. Adv.">
        <title>Multi-heme cytochromes provide a pathway for survival in energy-limited environments.</title>
        <authorList>
            <person name="Deng X."/>
            <person name="Dohmae N."/>
            <person name="Nealson K.H."/>
            <person name="Hashimoto K."/>
            <person name="Okamoto A."/>
        </authorList>
    </citation>
    <scope>NUCLEOTIDE SEQUENCE [LARGE SCALE GENOMIC DNA]</scope>
    <source>
        <strain evidence="11 12">IS5</strain>
    </source>
</reference>
<keyword evidence="12" id="KW-1185">Reference proteome</keyword>
<evidence type="ECO:0000313" key="12">
    <source>
        <dbReference type="Proteomes" id="UP000269883"/>
    </source>
</evidence>
<keyword evidence="4 11" id="KW-0808">Transferase</keyword>
<comment type="subcellular location">
    <subcellularLocation>
        <location evidence="1">Cell membrane</location>
        <topology evidence="1">Multi-pass membrane protein</topology>
    </subcellularLocation>
</comment>
<gene>
    <name evidence="11" type="ORF">DFE_0197</name>
</gene>
<dbReference type="GO" id="GO:0005886">
    <property type="term" value="C:plasma membrane"/>
    <property type="evidence" value="ECO:0007669"/>
    <property type="project" value="UniProtKB-SubCell"/>
</dbReference>
<feature type="transmembrane region" description="Helical" evidence="9">
    <location>
        <begin position="311"/>
        <end position="328"/>
    </location>
</feature>
<feature type="transmembrane region" description="Helical" evidence="9">
    <location>
        <begin position="419"/>
        <end position="440"/>
    </location>
</feature>
<dbReference type="GO" id="GO:0010041">
    <property type="term" value="P:response to iron(III) ion"/>
    <property type="evidence" value="ECO:0007669"/>
    <property type="project" value="TreeGrafter"/>
</dbReference>
<dbReference type="InterPro" id="IPR038731">
    <property type="entry name" value="RgtA/B/C-like"/>
</dbReference>
<dbReference type="OrthoDB" id="9815691at2"/>
<keyword evidence="5 9" id="KW-0812">Transmembrane</keyword>
<evidence type="ECO:0000256" key="4">
    <source>
        <dbReference type="ARBA" id="ARBA00022679"/>
    </source>
</evidence>
<feature type="transmembrane region" description="Helical" evidence="9">
    <location>
        <begin position="123"/>
        <end position="141"/>
    </location>
</feature>
<dbReference type="AlphaFoldDB" id="A0A2Z6AUL8"/>
<dbReference type="Proteomes" id="UP000269883">
    <property type="component" value="Chromosome"/>
</dbReference>
<feature type="domain" description="Glycosyltransferase RgtA/B/C/D-like" evidence="10">
    <location>
        <begin position="70"/>
        <end position="229"/>
    </location>
</feature>
<keyword evidence="2" id="KW-1003">Cell membrane</keyword>
<name>A0A2Z6AUL8_9BACT</name>
<feature type="transmembrane region" description="Helical" evidence="9">
    <location>
        <begin position="267"/>
        <end position="290"/>
    </location>
</feature>
<keyword evidence="7 9" id="KW-0472">Membrane</keyword>
<keyword evidence="6 9" id="KW-1133">Transmembrane helix</keyword>
<dbReference type="GO" id="GO:0016763">
    <property type="term" value="F:pentosyltransferase activity"/>
    <property type="evidence" value="ECO:0007669"/>
    <property type="project" value="TreeGrafter"/>
</dbReference>
<evidence type="ECO:0000256" key="5">
    <source>
        <dbReference type="ARBA" id="ARBA00022692"/>
    </source>
</evidence>
<proteinExistence type="predicted"/>
<evidence type="ECO:0000259" key="10">
    <source>
        <dbReference type="Pfam" id="PF13231"/>
    </source>
</evidence>
<dbReference type="GO" id="GO:0009103">
    <property type="term" value="P:lipopolysaccharide biosynthetic process"/>
    <property type="evidence" value="ECO:0007669"/>
    <property type="project" value="UniProtKB-ARBA"/>
</dbReference>
<evidence type="ECO:0000256" key="9">
    <source>
        <dbReference type="SAM" id="Phobius"/>
    </source>
</evidence>
<evidence type="ECO:0000256" key="2">
    <source>
        <dbReference type="ARBA" id="ARBA00022475"/>
    </source>
</evidence>
<feature type="compositionally biased region" description="Low complexity" evidence="8">
    <location>
        <begin position="544"/>
        <end position="555"/>
    </location>
</feature>
<organism evidence="11 12">
    <name type="scientific">Desulfovibrio ferrophilus</name>
    <dbReference type="NCBI Taxonomy" id="241368"/>
    <lineage>
        <taxon>Bacteria</taxon>
        <taxon>Pseudomonadati</taxon>
        <taxon>Thermodesulfobacteriota</taxon>
        <taxon>Desulfovibrionia</taxon>
        <taxon>Desulfovibrionales</taxon>
        <taxon>Desulfovibrionaceae</taxon>
        <taxon>Desulfovibrio</taxon>
    </lineage>
</organism>
<dbReference type="PANTHER" id="PTHR33908:SF3">
    <property type="entry name" value="UNDECAPRENYL PHOSPHATE-ALPHA-4-AMINO-4-DEOXY-L-ARABINOSE ARABINOSYL TRANSFERASE"/>
    <property type="match status" value="1"/>
</dbReference>
<feature type="transmembrane region" description="Helical" evidence="9">
    <location>
        <begin position="394"/>
        <end position="412"/>
    </location>
</feature>
<evidence type="ECO:0000313" key="11">
    <source>
        <dbReference type="EMBL" id="BBD06923.1"/>
    </source>
</evidence>
<evidence type="ECO:0000256" key="3">
    <source>
        <dbReference type="ARBA" id="ARBA00022676"/>
    </source>
</evidence>
<feature type="transmembrane region" description="Helical" evidence="9">
    <location>
        <begin position="334"/>
        <end position="354"/>
    </location>
</feature>
<keyword evidence="3" id="KW-0328">Glycosyltransferase</keyword>
<dbReference type="PANTHER" id="PTHR33908">
    <property type="entry name" value="MANNOSYLTRANSFERASE YKCB-RELATED"/>
    <property type="match status" value="1"/>
</dbReference>
<feature type="transmembrane region" description="Helical" evidence="9">
    <location>
        <begin position="177"/>
        <end position="206"/>
    </location>
</feature>
<evidence type="ECO:0000256" key="8">
    <source>
        <dbReference type="SAM" id="MobiDB-lite"/>
    </source>
</evidence>
<feature type="transmembrane region" description="Helical" evidence="9">
    <location>
        <begin position="218"/>
        <end position="238"/>
    </location>
</feature>
<dbReference type="KEGG" id="dfl:DFE_0197"/>
<feature type="region of interest" description="Disordered" evidence="8">
    <location>
        <begin position="542"/>
        <end position="620"/>
    </location>
</feature>
<feature type="transmembrane region" description="Helical" evidence="9">
    <location>
        <begin position="97"/>
        <end position="117"/>
    </location>
</feature>
<evidence type="ECO:0000256" key="1">
    <source>
        <dbReference type="ARBA" id="ARBA00004651"/>
    </source>
</evidence>
<sequence>MDKFMSRLFKVLAFAPLLFLMALLVLQTVFALDSRALWFSDEIRYANVFEHVIQAKKWLVMYLNGVPYPDKPPVYFWFLTTLLPIFKGPTPALFMAGAALSGLMFITATCALSRFVLRAGREVSLGAGLILLTCFYFIGLTHYSRMDLLFASLITASHICLFLAWERDRATGLTSAGFLLAAVATLTKGPLGLVFPLLTSLVFLAWRGNLKRFFRRDVAIGFGLALLVLAGWIAAAWFGGERDLVNNIFYKQIYRRAVDASHHEQPFWHYFATLPAALLPWTFLLVALPLKRLVSGSFWAGVMASRKEDSAGSVFLWVQVLSGFLLLSSLSTKIIVYLMPLFPPLALLIARAFLNLEQDKATRFMIWTGGLFAFVAVTLPFGNFFHQWPISIEGLWWVALASALAAAVLWFGRRLSPPAALLTLGLLVTIWVQPLMLITLPSLDRAMSPKAQGELMGEYIDQGYTPVAYKIYSGVYTYYCGHNILETQDLPLIERMTAEEPKLVLGIQRKYWDSWENRPKSLRVVHEQWVVDRPYVLAIKDDGTAMTPPTSMTAPNAEEQPESMPAETTESTAPASLEQAMPVATSTADTPAMTEPPLGDETTIPQPLPEAGKAEQPTEQ</sequence>
<evidence type="ECO:0000256" key="7">
    <source>
        <dbReference type="ARBA" id="ARBA00023136"/>
    </source>
</evidence>
<evidence type="ECO:0000256" key="6">
    <source>
        <dbReference type="ARBA" id="ARBA00022989"/>
    </source>
</evidence>